<dbReference type="PROSITE" id="PS50853">
    <property type="entry name" value="FN3"/>
    <property type="match status" value="2"/>
</dbReference>
<feature type="region of interest" description="Disordered" evidence="1">
    <location>
        <begin position="326"/>
        <end position="362"/>
    </location>
</feature>
<sequence>MKLLNFLFFLLFSSNCILTPFMNTNGESSDGKSFIQLMLSAIGVSIGGAQNLVPAGGGVATMSGTSIRSSDGMITIDIPEGAVTETVAFTIEKYTPATNSYPGSYIPTSFSYEITPSYRFKKPVTVSMSLDTSTIQSLNLTKAKSLGFSYSRTSVSEDSGRFPSWMAHETNVVGDKVVFNTQTFSIFGIATPPPGNQPPINLGAFYYFKAGCDYLPYSLRSRVVDPDGDTLQVYLITGPANGGSVAIPMTREGTTDWYAANIPYEAMSSSGIQMQISASDSFGQTSLVPSTGVFNYPASSNNTLYITNYDRDKDNDGLLCAWERDNGKSDTNASDASGVTDTDGDGIPNGSDYTPNGEGNPTIDSLQIFPANVSLDLTEKVIFGVSASFGGSPRYVNANFVTTGIGLGGGAVGTMNMSTFTPSVPGAAGIVASVGVFNVTATAVVADTLGPNNITTLVANPIASNKIQLQWLAPGDDNQFGRAVTYQIFRSTNVISNNNNCNGILINHTLTPKIAGVMEKLDVGGLTPDTLYYFCIRAVDDNGNFNQWNGTVSAKTYTTPDMVPPADIVSVTATSLGIDKIQLNWTAVGDDGNLGSAQSYEIFRSTSPILTDTQCRSAVLVPNTVASNPSGTPLSFTVSNLGDNTVYYFCIVAVDESNNYSTWNGMTTATTLRKNLPPNITLSDTLSGVLPDSVVLNASLSGDPDAVACGANASNYIYSWSVLNKPPTSLISTTSITGGNTKVASFTPDVPGDYTVLFSFTDDKGSCGGTNSLNVKSVVITITRPSGVKQWTRLFGFDPGGIVGNGGVTSDANGNVYAIGDTNVSVDGQTLTGTIDFILVKSNSNGVKQWTRILGVAGKQTTGWYVATDTNGYVYASGQTSGNLDGQTLNGTFDAFIIKYDTNGSKFWTRLLGGAGKETFGRGITSDSNGNIYATGFTDSSLDGQPITGTRDMLIVKYNDAGVKQWTRLLGVAGQQTLGISITSDSNGNVYSTGNAYGNLDGQTIVGSPDLFVVKYNANGIKQWTKLLGVAGAATYAKGITSDSNGNIYITGFTYGNLDGQVKTGGADTFVVKYDSNGIKQWTRLLGVANQQTQANGITSDPDGNIYTSGNTSGNLDGQTKSGSLDLFLTKYDSNGIKQWTRLLGLSGAMTRGIGVTSDANGNLYCSGTTNGNLDGQTKTSPVDLFMVKYW</sequence>
<evidence type="ECO:0000259" key="3">
    <source>
        <dbReference type="PROSITE" id="PS50853"/>
    </source>
</evidence>
<dbReference type="EMBL" id="JAMQPR010000001">
    <property type="protein sequence ID" value="MCW7505581.1"/>
    <property type="molecule type" value="Genomic_DNA"/>
</dbReference>
<dbReference type="SUPFAM" id="SSF49265">
    <property type="entry name" value="Fibronectin type III"/>
    <property type="match status" value="1"/>
</dbReference>
<proteinExistence type="predicted"/>
<keyword evidence="5" id="KW-1185">Reference proteome</keyword>
<feature type="signal peptide" evidence="2">
    <location>
        <begin position="1"/>
        <end position="18"/>
    </location>
</feature>
<dbReference type="InterPro" id="IPR003961">
    <property type="entry name" value="FN3_dom"/>
</dbReference>
<feature type="domain" description="Fibronectin type-III" evidence="3">
    <location>
        <begin position="450"/>
        <end position="561"/>
    </location>
</feature>
<dbReference type="PANTHER" id="PTHR35580:SF1">
    <property type="entry name" value="PHYTASE-LIKE DOMAIN-CONTAINING PROTEIN"/>
    <property type="match status" value="1"/>
</dbReference>
<feature type="compositionally biased region" description="Polar residues" evidence="1">
    <location>
        <begin position="329"/>
        <end position="340"/>
    </location>
</feature>
<dbReference type="Gene3D" id="2.60.40.10">
    <property type="entry name" value="Immunoglobulins"/>
    <property type="match status" value="3"/>
</dbReference>
<protein>
    <submittedName>
        <fullName evidence="4">SBBP repeat-containing protein</fullName>
    </submittedName>
</protein>
<accession>A0ABT3MB13</accession>
<evidence type="ECO:0000256" key="1">
    <source>
        <dbReference type="SAM" id="MobiDB-lite"/>
    </source>
</evidence>
<keyword evidence="2" id="KW-0732">Signal</keyword>
<dbReference type="PANTHER" id="PTHR35580">
    <property type="entry name" value="CELL SURFACE GLYCOPROTEIN (S-LAYER PROTEIN)-LIKE PROTEIN"/>
    <property type="match status" value="1"/>
</dbReference>
<evidence type="ECO:0000313" key="4">
    <source>
        <dbReference type="EMBL" id="MCW7505581.1"/>
    </source>
</evidence>
<feature type="chain" id="PRO_5045170875" evidence="2">
    <location>
        <begin position="19"/>
        <end position="1191"/>
    </location>
</feature>
<dbReference type="InterPro" id="IPR013783">
    <property type="entry name" value="Ig-like_fold"/>
</dbReference>
<reference evidence="4 5" key="1">
    <citation type="submission" date="2022-06" db="EMBL/GenBank/DDBJ databases">
        <title>Leptospira isolates from biofilms formed at urban environments.</title>
        <authorList>
            <person name="Ribeiro P.S."/>
            <person name="Sousa T."/>
            <person name="Carvalho N."/>
            <person name="Aburjaile F."/>
            <person name="Neves F."/>
            <person name="Oliveira D."/>
            <person name="Blanco L."/>
            <person name="Lima J."/>
            <person name="Costa F."/>
            <person name="Brenig B."/>
            <person name="Soares S."/>
            <person name="Ramos R."/>
            <person name="Goes-Neto A."/>
            <person name="Matiuzzi M."/>
            <person name="Azevedo V."/>
            <person name="Ristow P."/>
        </authorList>
    </citation>
    <scope>NUCLEOTIDE SEQUENCE [LARGE SCALE GENOMIC DNA]</scope>
    <source>
        <strain evidence="4 5">VSF14</strain>
    </source>
</reference>
<dbReference type="InterPro" id="IPR052918">
    <property type="entry name" value="Motility_Chemotaxis_Reg"/>
</dbReference>
<dbReference type="Proteomes" id="UP001208794">
    <property type="component" value="Unassembled WGS sequence"/>
</dbReference>
<dbReference type="CDD" id="cd00063">
    <property type="entry name" value="FN3"/>
    <property type="match status" value="2"/>
</dbReference>
<gene>
    <name evidence="4" type="ORF">ND855_15725</name>
</gene>
<feature type="domain" description="Fibronectin type-III" evidence="3">
    <location>
        <begin position="564"/>
        <end position="674"/>
    </location>
</feature>
<organism evidence="4 5">
    <name type="scientific">Leptospira paudalimensis</name>
    <dbReference type="NCBI Taxonomy" id="2950024"/>
    <lineage>
        <taxon>Bacteria</taxon>
        <taxon>Pseudomonadati</taxon>
        <taxon>Spirochaetota</taxon>
        <taxon>Spirochaetia</taxon>
        <taxon>Leptospirales</taxon>
        <taxon>Leptospiraceae</taxon>
        <taxon>Leptospira</taxon>
    </lineage>
</organism>
<evidence type="ECO:0000313" key="5">
    <source>
        <dbReference type="Proteomes" id="UP001208794"/>
    </source>
</evidence>
<dbReference type="RefSeq" id="WP_265359107.1">
    <property type="nucleotide sequence ID" value="NZ_JAMQPR010000001.1"/>
</dbReference>
<name>A0ABT3MB13_9LEPT</name>
<evidence type="ECO:0000256" key="2">
    <source>
        <dbReference type="SAM" id="SignalP"/>
    </source>
</evidence>
<dbReference type="InterPro" id="IPR036116">
    <property type="entry name" value="FN3_sf"/>
</dbReference>
<comment type="caution">
    <text evidence="4">The sequence shown here is derived from an EMBL/GenBank/DDBJ whole genome shotgun (WGS) entry which is preliminary data.</text>
</comment>
<dbReference type="SMART" id="SM00060">
    <property type="entry name" value="FN3"/>
    <property type="match status" value="2"/>
</dbReference>
<feature type="compositionally biased region" description="Polar residues" evidence="1">
    <location>
        <begin position="351"/>
        <end position="362"/>
    </location>
</feature>
<dbReference type="SUPFAM" id="SSF101898">
    <property type="entry name" value="NHL repeat"/>
    <property type="match status" value="1"/>
</dbReference>
<dbReference type="Pfam" id="PF06739">
    <property type="entry name" value="SBBP"/>
    <property type="match status" value="6"/>
</dbReference>
<dbReference type="InterPro" id="IPR010620">
    <property type="entry name" value="SBBP_repeat"/>
</dbReference>